<proteinExistence type="predicted"/>
<comment type="caution">
    <text evidence="1">The sequence shown here is derived from an EMBL/GenBank/DDBJ whole genome shotgun (WGS) entry which is preliminary data.</text>
</comment>
<protein>
    <submittedName>
        <fullName evidence="1">Uncharacterized protein</fullName>
    </submittedName>
</protein>
<sequence length="262" mass="29737">MEENSSLNQDSYWKEIKANMKIANAIRVQQMDRWKGGVQGNQNEQFSRQRGIEDMVAVDLVAVSEEAKSTTWLHPVTGEAVVTGHRRQSTVSSLTEMYILVFGIHTVNFSGLFALWIVTGQQASLNTFVLRSVPYGRNEMKGFVLRGSYGLVLSIDVKPMSAFNLCLLKWTCEMIDKAQAPEGDLDYFLTEELNPLKPCVLNRDSLQIGFKEKETLDISYEFQQHSIRTAASFLLGRKAEVGHSQSKCDQQEQRLEDLFKEE</sequence>
<dbReference type="Proteomes" id="UP001057279">
    <property type="component" value="Linkage Group LG03"/>
</dbReference>
<reference evidence="1" key="1">
    <citation type="submission" date="2022-03" db="EMBL/GenBank/DDBJ databases">
        <title>Genomic analyses of argali, domestic sheep and their hybrids provide insights into chromosomal evolution, heterosis and genetic basis of agronomic traits.</title>
        <authorList>
            <person name="Li M."/>
        </authorList>
    </citation>
    <scope>NUCLEOTIDE SEQUENCE</scope>
    <source>
        <strain evidence="1">F1 hybrid</strain>
    </source>
</reference>
<accession>A0ACB9V9H4</accession>
<evidence type="ECO:0000313" key="1">
    <source>
        <dbReference type="EMBL" id="KAI4586376.1"/>
    </source>
</evidence>
<feature type="non-terminal residue" evidence="1">
    <location>
        <position position="262"/>
    </location>
</feature>
<name>A0ACB9V9H4_9CETA</name>
<organism evidence="1 2">
    <name type="scientific">Ovis ammon polii x Ovis aries</name>
    <dbReference type="NCBI Taxonomy" id="2918886"/>
    <lineage>
        <taxon>Eukaryota</taxon>
        <taxon>Metazoa</taxon>
        <taxon>Chordata</taxon>
        <taxon>Craniata</taxon>
        <taxon>Vertebrata</taxon>
        <taxon>Euteleostomi</taxon>
        <taxon>Mammalia</taxon>
        <taxon>Eutheria</taxon>
        <taxon>Laurasiatheria</taxon>
        <taxon>Artiodactyla</taxon>
        <taxon>Ruminantia</taxon>
        <taxon>Pecora</taxon>
        <taxon>Bovidae</taxon>
        <taxon>Caprinae</taxon>
        <taxon>Ovis</taxon>
    </lineage>
</organism>
<gene>
    <name evidence="1" type="ORF">MJG53_004163</name>
</gene>
<dbReference type="EMBL" id="CM043028">
    <property type="protein sequence ID" value="KAI4586376.1"/>
    <property type="molecule type" value="Genomic_DNA"/>
</dbReference>
<keyword evidence="2" id="KW-1185">Reference proteome</keyword>
<evidence type="ECO:0000313" key="2">
    <source>
        <dbReference type="Proteomes" id="UP001057279"/>
    </source>
</evidence>